<name>A0AAV4MBF1_9ARAC</name>
<keyword evidence="2" id="KW-1185">Reference proteome</keyword>
<dbReference type="Proteomes" id="UP001054837">
    <property type="component" value="Unassembled WGS sequence"/>
</dbReference>
<proteinExistence type="predicted"/>
<evidence type="ECO:0000313" key="2">
    <source>
        <dbReference type="Proteomes" id="UP001054837"/>
    </source>
</evidence>
<accession>A0AAV4MBF1</accession>
<reference evidence="1 2" key="1">
    <citation type="submission" date="2021-06" db="EMBL/GenBank/DDBJ databases">
        <title>Caerostris darwini draft genome.</title>
        <authorList>
            <person name="Kono N."/>
            <person name="Arakawa K."/>
        </authorList>
    </citation>
    <scope>NUCLEOTIDE SEQUENCE [LARGE SCALE GENOMIC DNA]</scope>
</reference>
<organism evidence="1 2">
    <name type="scientific">Caerostris darwini</name>
    <dbReference type="NCBI Taxonomy" id="1538125"/>
    <lineage>
        <taxon>Eukaryota</taxon>
        <taxon>Metazoa</taxon>
        <taxon>Ecdysozoa</taxon>
        <taxon>Arthropoda</taxon>
        <taxon>Chelicerata</taxon>
        <taxon>Arachnida</taxon>
        <taxon>Araneae</taxon>
        <taxon>Araneomorphae</taxon>
        <taxon>Entelegynae</taxon>
        <taxon>Araneoidea</taxon>
        <taxon>Araneidae</taxon>
        <taxon>Caerostris</taxon>
    </lineage>
</organism>
<dbReference type="AlphaFoldDB" id="A0AAV4MBF1"/>
<evidence type="ECO:0000313" key="1">
    <source>
        <dbReference type="EMBL" id="GIX69595.1"/>
    </source>
</evidence>
<dbReference type="EMBL" id="BPLQ01000287">
    <property type="protein sequence ID" value="GIX69595.1"/>
    <property type="molecule type" value="Genomic_DNA"/>
</dbReference>
<protein>
    <submittedName>
        <fullName evidence="1">Uncharacterized protein</fullName>
    </submittedName>
</protein>
<sequence>MITDKDRYPDIKCGKWALLEVFMKRYDYSLEAFSILETIHALIKNLKCHSKNEEQNKIPERDPAFQEKTDVLDASLDKLVNCISMFLTELQLNLDELQGILVHKTYISSEGNAFLEKLICDIESSLKMVDTLISNSEEEIQKFMYSTEENSDTWKNDIPFEVVLDV</sequence>
<gene>
    <name evidence="1" type="ORF">CDAR_305341</name>
</gene>
<comment type="caution">
    <text evidence="1">The sequence shown here is derived from an EMBL/GenBank/DDBJ whole genome shotgun (WGS) entry which is preliminary data.</text>
</comment>